<accession>X1E843</accession>
<dbReference type="AlphaFoldDB" id="X1E843"/>
<gene>
    <name evidence="1" type="ORF">S01H4_60055</name>
</gene>
<proteinExistence type="predicted"/>
<reference evidence="1" key="1">
    <citation type="journal article" date="2014" name="Front. Microbiol.">
        <title>High frequency of phylogenetically diverse reductive dehalogenase-homologous genes in deep subseafloor sedimentary metagenomes.</title>
        <authorList>
            <person name="Kawai M."/>
            <person name="Futagami T."/>
            <person name="Toyoda A."/>
            <person name="Takaki Y."/>
            <person name="Nishi S."/>
            <person name="Hori S."/>
            <person name="Arai W."/>
            <person name="Tsubouchi T."/>
            <person name="Morono Y."/>
            <person name="Uchiyama I."/>
            <person name="Ito T."/>
            <person name="Fujiyama A."/>
            <person name="Inagaki F."/>
            <person name="Takami H."/>
        </authorList>
    </citation>
    <scope>NUCLEOTIDE SEQUENCE</scope>
    <source>
        <strain evidence="1">Expedition CK06-06</strain>
    </source>
</reference>
<dbReference type="EMBL" id="BART01035325">
    <property type="protein sequence ID" value="GAH13339.1"/>
    <property type="molecule type" value="Genomic_DNA"/>
</dbReference>
<organism evidence="1">
    <name type="scientific">marine sediment metagenome</name>
    <dbReference type="NCBI Taxonomy" id="412755"/>
    <lineage>
        <taxon>unclassified sequences</taxon>
        <taxon>metagenomes</taxon>
        <taxon>ecological metagenomes</taxon>
    </lineage>
</organism>
<comment type="caution">
    <text evidence="1">The sequence shown here is derived from an EMBL/GenBank/DDBJ whole genome shotgun (WGS) entry which is preliminary data.</text>
</comment>
<feature type="non-terminal residue" evidence="1">
    <location>
        <position position="68"/>
    </location>
</feature>
<protein>
    <submittedName>
        <fullName evidence="1">Uncharacterized protein</fullName>
    </submittedName>
</protein>
<evidence type="ECO:0000313" key="1">
    <source>
        <dbReference type="EMBL" id="GAH13339.1"/>
    </source>
</evidence>
<sequence>MRKDNSVKGTFDCHKLLISLAFLTLLLLMPASVVFAHKVNIFASKIQNDPHDAKDITNPTYHFCKGYF</sequence>
<name>X1E843_9ZZZZ</name>